<dbReference type="InterPro" id="IPR058240">
    <property type="entry name" value="rSAM_sf"/>
</dbReference>
<dbReference type="SFLD" id="SFLDS00029">
    <property type="entry name" value="Radical_SAM"/>
    <property type="match status" value="1"/>
</dbReference>
<dbReference type="Proteomes" id="UP000235162">
    <property type="component" value="Unassembled WGS sequence"/>
</dbReference>
<reference evidence="6 7" key="1">
    <citation type="submission" date="2018-01" db="EMBL/GenBank/DDBJ databases">
        <title>The draft genome sequence of Halioglobus japonicus S1-36.</title>
        <authorList>
            <person name="Du Z.-J."/>
            <person name="Shi M.-J."/>
        </authorList>
    </citation>
    <scope>NUCLEOTIDE SEQUENCE [LARGE SCALE GENOMIC DNA]</scope>
    <source>
        <strain evidence="6 7">S1-36</strain>
    </source>
</reference>
<organism evidence="6 7">
    <name type="scientific">Halioglobus japonicus</name>
    <dbReference type="NCBI Taxonomy" id="930805"/>
    <lineage>
        <taxon>Bacteria</taxon>
        <taxon>Pseudomonadati</taxon>
        <taxon>Pseudomonadota</taxon>
        <taxon>Gammaproteobacteria</taxon>
        <taxon>Cellvibrionales</taxon>
        <taxon>Halieaceae</taxon>
        <taxon>Halioglobus</taxon>
    </lineage>
</organism>
<comment type="caution">
    <text evidence="6">The sequence shown here is derived from an EMBL/GenBank/DDBJ whole genome shotgun (WGS) entry which is preliminary data.</text>
</comment>
<gene>
    <name evidence="6" type="ORF">C0029_05015</name>
</gene>
<evidence type="ECO:0000259" key="5">
    <source>
        <dbReference type="PROSITE" id="PS51918"/>
    </source>
</evidence>
<feature type="region of interest" description="Disordered" evidence="4">
    <location>
        <begin position="1"/>
        <end position="25"/>
    </location>
</feature>
<proteinExistence type="predicted"/>
<keyword evidence="7" id="KW-1185">Reference proteome</keyword>
<keyword evidence="3" id="KW-0411">Iron-sulfur</keyword>
<evidence type="ECO:0000313" key="7">
    <source>
        <dbReference type="Proteomes" id="UP000235162"/>
    </source>
</evidence>
<dbReference type="NCBIfam" id="NF033668">
    <property type="entry name" value="rSAM_PA0069"/>
    <property type="match status" value="1"/>
</dbReference>
<dbReference type="PANTHER" id="PTHR43432:SF3">
    <property type="entry name" value="SLR0285 PROTEIN"/>
    <property type="match status" value="1"/>
</dbReference>
<dbReference type="SMART" id="SM00729">
    <property type="entry name" value="Elp3"/>
    <property type="match status" value="1"/>
</dbReference>
<dbReference type="EMBL" id="PKUR01000001">
    <property type="protein sequence ID" value="PLW87927.1"/>
    <property type="molecule type" value="Genomic_DNA"/>
</dbReference>
<dbReference type="Pfam" id="PF04055">
    <property type="entry name" value="Radical_SAM"/>
    <property type="match status" value="1"/>
</dbReference>
<dbReference type="GO" id="GO:0051536">
    <property type="term" value="F:iron-sulfur cluster binding"/>
    <property type="evidence" value="ECO:0007669"/>
    <property type="project" value="UniProtKB-KW"/>
</dbReference>
<dbReference type="AlphaFoldDB" id="A0AAP8MHJ3"/>
<dbReference type="PANTHER" id="PTHR43432">
    <property type="entry name" value="SLR0285 PROTEIN"/>
    <property type="match status" value="1"/>
</dbReference>
<dbReference type="GO" id="GO:0046872">
    <property type="term" value="F:metal ion binding"/>
    <property type="evidence" value="ECO:0007669"/>
    <property type="project" value="UniProtKB-KW"/>
</dbReference>
<dbReference type="InterPro" id="IPR007197">
    <property type="entry name" value="rSAM"/>
</dbReference>
<keyword evidence="1" id="KW-0479">Metal-binding</keyword>
<evidence type="ECO:0000256" key="4">
    <source>
        <dbReference type="SAM" id="MobiDB-lite"/>
    </source>
</evidence>
<dbReference type="CDD" id="cd01335">
    <property type="entry name" value="Radical_SAM"/>
    <property type="match status" value="1"/>
</dbReference>
<name>A0AAP8MHJ3_9GAMM</name>
<dbReference type="InterPro" id="IPR040086">
    <property type="entry name" value="MJ0683-like"/>
</dbReference>
<dbReference type="RefSeq" id="WP_102106150.1">
    <property type="nucleotide sequence ID" value="NZ_BMYL01000005.1"/>
</dbReference>
<evidence type="ECO:0000313" key="6">
    <source>
        <dbReference type="EMBL" id="PLW87927.1"/>
    </source>
</evidence>
<sequence>MSPKPRIIASQKSVLSGRGTASNHPPRFQRLTTLWEDGIEGPSPVTECRAVQASSIISRNTSPDIPFEQSINPYQGCEHGCIYCYARPTHAYHDLSPGLDFETRLSYKQNAAEVLNNELAKPGYQCRGITLGANTDPYQPVEKQLSITRDILQVLWETRHPVSIITKGALVTRDIDILAPMAAEGLASVAVSITTLDDDLKRTLEPRATSDHARLRTIASLSEAGIPVTLLASPMIPGLNDAEMERIVAASAEAGASSAAYMLLRLPFEVRDLFYEWLHEHYPLKAARIISLLRQCRSGKDYDSRFGHRMRGQGTYADLLSQRFRIACKKAGVRDGERCRGRTDLFTPPQKKGRNCAQIDMFS</sequence>
<dbReference type="PROSITE" id="PS51918">
    <property type="entry name" value="RADICAL_SAM"/>
    <property type="match status" value="1"/>
</dbReference>
<dbReference type="GO" id="GO:0003824">
    <property type="term" value="F:catalytic activity"/>
    <property type="evidence" value="ECO:0007669"/>
    <property type="project" value="InterPro"/>
</dbReference>
<evidence type="ECO:0000256" key="1">
    <source>
        <dbReference type="ARBA" id="ARBA00022723"/>
    </source>
</evidence>
<feature type="domain" description="Radical SAM core" evidence="5">
    <location>
        <begin position="63"/>
        <end position="305"/>
    </location>
</feature>
<dbReference type="SUPFAM" id="SSF102114">
    <property type="entry name" value="Radical SAM enzymes"/>
    <property type="match status" value="1"/>
</dbReference>
<dbReference type="InterPro" id="IPR006638">
    <property type="entry name" value="Elp3/MiaA/NifB-like_rSAM"/>
</dbReference>
<dbReference type="SFLD" id="SFLDG01084">
    <property type="entry name" value="Uncharacterised_Radical_SAM_Su"/>
    <property type="match status" value="1"/>
</dbReference>
<evidence type="ECO:0000256" key="2">
    <source>
        <dbReference type="ARBA" id="ARBA00023004"/>
    </source>
</evidence>
<evidence type="ECO:0000256" key="3">
    <source>
        <dbReference type="ARBA" id="ARBA00023014"/>
    </source>
</evidence>
<feature type="compositionally biased region" description="Polar residues" evidence="4">
    <location>
        <begin position="10"/>
        <end position="23"/>
    </location>
</feature>
<keyword evidence="2" id="KW-0408">Iron</keyword>
<protein>
    <submittedName>
        <fullName evidence="6">Radical SAM protein</fullName>
    </submittedName>
</protein>
<accession>A0AAP8MHJ3</accession>
<dbReference type="Gene3D" id="3.80.30.30">
    <property type="match status" value="1"/>
</dbReference>